<evidence type="ECO:0000313" key="4">
    <source>
        <dbReference type="EMBL" id="GFQ81756.1"/>
    </source>
</evidence>
<accession>A0A8X6KRM2</accession>
<evidence type="ECO:0000256" key="1">
    <source>
        <dbReference type="ARBA" id="ARBA00009728"/>
    </source>
</evidence>
<name>A0A8X6KRM2_TRICU</name>
<dbReference type="GO" id="GO:0006406">
    <property type="term" value="P:mRNA export from nucleus"/>
    <property type="evidence" value="ECO:0007669"/>
    <property type="project" value="TreeGrafter"/>
</dbReference>
<evidence type="ECO:0000256" key="2">
    <source>
        <dbReference type="ARBA" id="ARBA00022574"/>
    </source>
</evidence>
<evidence type="ECO:0000313" key="5">
    <source>
        <dbReference type="Proteomes" id="UP000887116"/>
    </source>
</evidence>
<dbReference type="OrthoDB" id="273067at2759"/>
<dbReference type="Gene3D" id="2.130.10.10">
    <property type="entry name" value="YVTN repeat-like/Quinoprotein amine dehydrogenase"/>
    <property type="match status" value="1"/>
</dbReference>
<sequence length="335" mass="37280">MDHLKQYYTTVYAVVYSSCGCYLAAANSYGYIAIFKLSSLFESDVNTQLEVSPKYPVFKFSAHVGPIYSLLSTKQFLISGGIGELKLWKWSDVKKKEAKSLWTFFVPQGESLTKPEINSLVMSKKEDEGILFSGCGDNKIYCLDIEKQSLLFVLEGHTDYIHCIDLGKNSQECVSGSEDGTVRVWDSRKSGNAVHVLEPHKHHLANRIEFGKWIGCVALDSSDEWLVCGGAPNLCVWHLRSLAPSTQFLKPQVTTNVVCFHDDMIISGGSESFINHWSLDGKLEIEVPSSSSSLFCLGINSSSSQRVLAAGGSSYKIDLCTDFRYKNFSLFFCDT</sequence>
<feature type="repeat" description="WD" evidence="3">
    <location>
        <begin position="154"/>
        <end position="186"/>
    </location>
</feature>
<dbReference type="PROSITE" id="PS50082">
    <property type="entry name" value="WD_REPEATS_2"/>
    <property type="match status" value="1"/>
</dbReference>
<dbReference type="Pfam" id="PF00400">
    <property type="entry name" value="WD40"/>
    <property type="match status" value="1"/>
</dbReference>
<gene>
    <name evidence="4" type="primary">thoc6</name>
    <name evidence="4" type="ORF">TNCT_19021</name>
</gene>
<reference evidence="4" key="1">
    <citation type="submission" date="2020-07" db="EMBL/GenBank/DDBJ databases">
        <title>Multicomponent nature underlies the extraordinary mechanical properties of spider dragline silk.</title>
        <authorList>
            <person name="Kono N."/>
            <person name="Nakamura H."/>
            <person name="Mori M."/>
            <person name="Yoshida Y."/>
            <person name="Ohtoshi R."/>
            <person name="Malay A.D."/>
            <person name="Moran D.A.P."/>
            <person name="Tomita M."/>
            <person name="Numata K."/>
            <person name="Arakawa K."/>
        </authorList>
    </citation>
    <scope>NUCLEOTIDE SEQUENCE</scope>
</reference>
<dbReference type="GO" id="GO:0000346">
    <property type="term" value="C:transcription export complex"/>
    <property type="evidence" value="ECO:0007669"/>
    <property type="project" value="TreeGrafter"/>
</dbReference>
<dbReference type="EMBL" id="BMAO01022408">
    <property type="protein sequence ID" value="GFQ81756.1"/>
    <property type="molecule type" value="Genomic_DNA"/>
</dbReference>
<dbReference type="Proteomes" id="UP000887116">
    <property type="component" value="Unassembled WGS sequence"/>
</dbReference>
<dbReference type="PROSITE" id="PS51257">
    <property type="entry name" value="PROKAR_LIPOPROTEIN"/>
    <property type="match status" value="1"/>
</dbReference>
<dbReference type="InterPro" id="IPR036322">
    <property type="entry name" value="WD40_repeat_dom_sf"/>
</dbReference>
<dbReference type="SUPFAM" id="SSF50978">
    <property type="entry name" value="WD40 repeat-like"/>
    <property type="match status" value="1"/>
</dbReference>
<comment type="caution">
    <text evidence="4">The sequence shown here is derived from an EMBL/GenBank/DDBJ whole genome shotgun (WGS) entry which is preliminary data.</text>
</comment>
<keyword evidence="5" id="KW-1185">Reference proteome</keyword>
<dbReference type="GO" id="GO:0000347">
    <property type="term" value="C:THO complex"/>
    <property type="evidence" value="ECO:0007669"/>
    <property type="project" value="TreeGrafter"/>
</dbReference>
<keyword evidence="2 3" id="KW-0853">WD repeat</keyword>
<dbReference type="AlphaFoldDB" id="A0A8X6KRM2"/>
<dbReference type="InterPro" id="IPR001680">
    <property type="entry name" value="WD40_rpt"/>
</dbReference>
<dbReference type="PANTHER" id="PTHR44411">
    <property type="entry name" value="THO COMPLEX SUBUNIT 6 HOMOLOG"/>
    <property type="match status" value="1"/>
</dbReference>
<comment type="similarity">
    <text evidence="1">Belongs to the WD repeat THOC6 family.</text>
</comment>
<dbReference type="InterPro" id="IPR015943">
    <property type="entry name" value="WD40/YVTN_repeat-like_dom_sf"/>
</dbReference>
<evidence type="ECO:0000256" key="3">
    <source>
        <dbReference type="PROSITE-ProRule" id="PRU00221"/>
    </source>
</evidence>
<protein>
    <submittedName>
        <fullName evidence="4">THO complex subunit 6 homolog</fullName>
    </submittedName>
</protein>
<dbReference type="InterPro" id="IPR042626">
    <property type="entry name" value="THOC6"/>
</dbReference>
<proteinExistence type="inferred from homology"/>
<organism evidence="4 5">
    <name type="scientific">Trichonephila clavata</name>
    <name type="common">Joro spider</name>
    <name type="synonym">Nephila clavata</name>
    <dbReference type="NCBI Taxonomy" id="2740835"/>
    <lineage>
        <taxon>Eukaryota</taxon>
        <taxon>Metazoa</taxon>
        <taxon>Ecdysozoa</taxon>
        <taxon>Arthropoda</taxon>
        <taxon>Chelicerata</taxon>
        <taxon>Arachnida</taxon>
        <taxon>Araneae</taxon>
        <taxon>Araneomorphae</taxon>
        <taxon>Entelegynae</taxon>
        <taxon>Araneoidea</taxon>
        <taxon>Nephilidae</taxon>
        <taxon>Trichonephila</taxon>
    </lineage>
</organism>
<dbReference type="PANTHER" id="PTHR44411:SF1">
    <property type="entry name" value="THO COMPLEX SUBUNIT 6 HOMOLOG"/>
    <property type="match status" value="1"/>
</dbReference>
<dbReference type="PROSITE" id="PS50294">
    <property type="entry name" value="WD_REPEATS_REGION"/>
    <property type="match status" value="1"/>
</dbReference>
<dbReference type="SMART" id="SM00320">
    <property type="entry name" value="WD40"/>
    <property type="match status" value="6"/>
</dbReference>